<dbReference type="STRING" id="53326.A0A016UD19"/>
<dbReference type="CDD" id="cd04301">
    <property type="entry name" value="NAT_SF"/>
    <property type="match status" value="1"/>
</dbReference>
<dbReference type="AlphaFoldDB" id="A0A016UD19"/>
<reference evidence="2" key="1">
    <citation type="journal article" date="2015" name="Nat. Genet.">
        <title>The genome and transcriptome of the zoonotic hookworm Ancylostoma ceylanicum identify infection-specific gene families.</title>
        <authorList>
            <person name="Schwarz E.M."/>
            <person name="Hu Y."/>
            <person name="Antoshechkin I."/>
            <person name="Miller M.M."/>
            <person name="Sternberg P.W."/>
            <person name="Aroian R.V."/>
        </authorList>
    </citation>
    <scope>NUCLEOTIDE SEQUENCE</scope>
    <source>
        <strain evidence="2">HY135</strain>
    </source>
</reference>
<dbReference type="Proteomes" id="UP000024635">
    <property type="component" value="Unassembled WGS sequence"/>
</dbReference>
<evidence type="ECO:0000313" key="1">
    <source>
        <dbReference type="EMBL" id="EYC12752.1"/>
    </source>
</evidence>
<protein>
    <recommendedName>
        <fullName evidence="3">N-acetyltransferase domain-containing protein</fullName>
    </recommendedName>
</protein>
<dbReference type="InterPro" id="IPR016181">
    <property type="entry name" value="Acyl_CoA_acyltransferase"/>
</dbReference>
<dbReference type="GO" id="GO:0008080">
    <property type="term" value="F:N-acetyltransferase activity"/>
    <property type="evidence" value="ECO:0007669"/>
    <property type="project" value="TreeGrafter"/>
</dbReference>
<evidence type="ECO:0008006" key="3">
    <source>
        <dbReference type="Google" id="ProtNLM"/>
    </source>
</evidence>
<sequence length="315" mass="35544">MSNNLRSCLLKVHRDAVALRQLRNGMRTLSFAAENEPLILKKGGGNGLSTSLQRQQRQPWHQLRRSFATTSDNLRIDVATRKHAKDVEKYLNEEFSANEPISRSLGLTKDDACDFFHDLADNGLSHEKYSSVVYDKDRLVALLLCAVKNHAADEAPIPPEIDAEHHDFAEEISKGPYKNRKANQLFTYVYAIEHRQKRLLGDKSKVFKLDILGVHRDYRGFVALSTMLKIRGMPRICSRGLGKKLTERALEIARTDGCQFVATAATAMASQGIFTKMGFQTLYDIPYAVFRENGKAVFQNLHDGCKGGKFMVLRL</sequence>
<evidence type="ECO:0000313" key="2">
    <source>
        <dbReference type="Proteomes" id="UP000024635"/>
    </source>
</evidence>
<proteinExistence type="predicted"/>
<dbReference type="SUPFAM" id="SSF55729">
    <property type="entry name" value="Acyl-CoA N-acyltransferases (Nat)"/>
    <property type="match status" value="1"/>
</dbReference>
<dbReference type="PANTHER" id="PTHR20905:SF1">
    <property type="entry name" value="AT07410P-RELATED"/>
    <property type="match status" value="1"/>
</dbReference>
<dbReference type="PANTHER" id="PTHR20905">
    <property type="entry name" value="N-ACETYLTRANSFERASE-RELATED"/>
    <property type="match status" value="1"/>
</dbReference>
<name>A0A016UD19_9BILA</name>
<dbReference type="Gene3D" id="3.40.630.30">
    <property type="match status" value="2"/>
</dbReference>
<comment type="caution">
    <text evidence="1">The sequence shown here is derived from an EMBL/GenBank/DDBJ whole genome shotgun (WGS) entry which is preliminary data.</text>
</comment>
<accession>A0A016UD19</accession>
<dbReference type="EMBL" id="JARK01001382">
    <property type="protein sequence ID" value="EYC12752.1"/>
    <property type="molecule type" value="Genomic_DNA"/>
</dbReference>
<gene>
    <name evidence="1" type="primary">Acey_s0046.g1402</name>
    <name evidence="1" type="ORF">Y032_0046g1402</name>
</gene>
<organism evidence="1 2">
    <name type="scientific">Ancylostoma ceylanicum</name>
    <dbReference type="NCBI Taxonomy" id="53326"/>
    <lineage>
        <taxon>Eukaryota</taxon>
        <taxon>Metazoa</taxon>
        <taxon>Ecdysozoa</taxon>
        <taxon>Nematoda</taxon>
        <taxon>Chromadorea</taxon>
        <taxon>Rhabditida</taxon>
        <taxon>Rhabditina</taxon>
        <taxon>Rhabditomorpha</taxon>
        <taxon>Strongyloidea</taxon>
        <taxon>Ancylostomatidae</taxon>
        <taxon>Ancylostomatinae</taxon>
        <taxon>Ancylostoma</taxon>
    </lineage>
</organism>
<keyword evidence="2" id="KW-1185">Reference proteome</keyword>
<dbReference type="OrthoDB" id="41532at2759"/>